<dbReference type="NCBIfam" id="TIGR00229">
    <property type="entry name" value="sensory_box"/>
    <property type="match status" value="1"/>
</dbReference>
<evidence type="ECO:0000256" key="4">
    <source>
        <dbReference type="ARBA" id="ARBA00022692"/>
    </source>
</evidence>
<dbReference type="Proteomes" id="UP000064893">
    <property type="component" value="Chromosome"/>
</dbReference>
<evidence type="ECO:0000256" key="5">
    <source>
        <dbReference type="ARBA" id="ARBA00022741"/>
    </source>
</evidence>
<feature type="domain" description="HAMP" evidence="16">
    <location>
        <begin position="343"/>
        <end position="397"/>
    </location>
</feature>
<dbReference type="PROSITE" id="PS50885">
    <property type="entry name" value="HAMP"/>
    <property type="match status" value="1"/>
</dbReference>
<evidence type="ECO:0000256" key="12">
    <source>
        <dbReference type="SAM" id="Coils"/>
    </source>
</evidence>
<dbReference type="InterPro" id="IPR003018">
    <property type="entry name" value="GAF"/>
</dbReference>
<reference evidence="17 18" key="1">
    <citation type="submission" date="2015-11" db="EMBL/GenBank/DDBJ databases">
        <title>Description and complete genome sequence of a novel strain predominating in hypersaline microbial mats and representing a new family of the Bacteriodetes phylum.</title>
        <authorList>
            <person name="Spring S."/>
            <person name="Bunk B."/>
            <person name="Sproer C."/>
            <person name="Klenk H.-P."/>
        </authorList>
    </citation>
    <scope>NUCLEOTIDE SEQUENCE [LARGE SCALE GENOMIC DNA]</scope>
    <source>
        <strain evidence="17 18">L21-Spi-D4</strain>
    </source>
</reference>
<keyword evidence="18" id="KW-1185">Reference proteome</keyword>
<evidence type="ECO:0000259" key="16">
    <source>
        <dbReference type="PROSITE" id="PS50885"/>
    </source>
</evidence>
<organism evidence="17 18">
    <name type="scientific">Salinivirga cyanobacteriivorans</name>
    <dbReference type="NCBI Taxonomy" id="1307839"/>
    <lineage>
        <taxon>Bacteria</taxon>
        <taxon>Pseudomonadati</taxon>
        <taxon>Bacteroidota</taxon>
        <taxon>Bacteroidia</taxon>
        <taxon>Bacteroidales</taxon>
        <taxon>Salinivirgaceae</taxon>
        <taxon>Salinivirga</taxon>
    </lineage>
</organism>
<dbReference type="SUPFAM" id="SSF55781">
    <property type="entry name" value="GAF domain-like"/>
    <property type="match status" value="1"/>
</dbReference>
<evidence type="ECO:0000256" key="13">
    <source>
        <dbReference type="SAM" id="Phobius"/>
    </source>
</evidence>
<dbReference type="GO" id="GO:0016301">
    <property type="term" value="F:kinase activity"/>
    <property type="evidence" value="ECO:0007669"/>
    <property type="project" value="UniProtKB-KW"/>
</dbReference>
<evidence type="ECO:0000256" key="2">
    <source>
        <dbReference type="ARBA" id="ARBA00022475"/>
    </source>
</evidence>
<feature type="domain" description="PAS" evidence="14">
    <location>
        <begin position="651"/>
        <end position="721"/>
    </location>
</feature>
<dbReference type="Pfam" id="PF02743">
    <property type="entry name" value="dCache_1"/>
    <property type="match status" value="1"/>
</dbReference>
<keyword evidence="2" id="KW-1003">Cell membrane</keyword>
<dbReference type="SUPFAM" id="SSF55785">
    <property type="entry name" value="PYP-like sensor domain (PAS domain)"/>
    <property type="match status" value="2"/>
</dbReference>
<dbReference type="GO" id="GO:0005886">
    <property type="term" value="C:plasma membrane"/>
    <property type="evidence" value="ECO:0007669"/>
    <property type="project" value="UniProtKB-SubCell"/>
</dbReference>
<dbReference type="SUPFAM" id="SSF158472">
    <property type="entry name" value="HAMP domain-like"/>
    <property type="match status" value="1"/>
</dbReference>
<comment type="function">
    <text evidence="10">Putative oxygen sensor; modulates the activity of FixJ, a transcriptional activator of nitrogen fixation fixK gene. FixL probably acts as a kinase that phosphorylates FixJ.</text>
</comment>
<evidence type="ECO:0000256" key="9">
    <source>
        <dbReference type="ARBA" id="ARBA00023136"/>
    </source>
</evidence>
<keyword evidence="6" id="KW-0418">Kinase</keyword>
<dbReference type="Gene3D" id="3.30.450.20">
    <property type="entry name" value="PAS domain"/>
    <property type="match status" value="4"/>
</dbReference>
<dbReference type="InterPro" id="IPR003660">
    <property type="entry name" value="HAMP_dom"/>
</dbReference>
<dbReference type="InterPro" id="IPR000014">
    <property type="entry name" value="PAS"/>
</dbReference>
<proteinExistence type="predicted"/>
<keyword evidence="9 13" id="KW-0472">Membrane</keyword>
<evidence type="ECO:0000313" key="18">
    <source>
        <dbReference type="Proteomes" id="UP000064893"/>
    </source>
</evidence>
<dbReference type="InterPro" id="IPR029016">
    <property type="entry name" value="GAF-like_dom_sf"/>
</dbReference>
<evidence type="ECO:0000256" key="8">
    <source>
        <dbReference type="ARBA" id="ARBA00022989"/>
    </source>
</evidence>
<feature type="domain" description="PAC" evidence="15">
    <location>
        <begin position="864"/>
        <end position="914"/>
    </location>
</feature>
<dbReference type="Pfam" id="PF13185">
    <property type="entry name" value="GAF_2"/>
    <property type="match status" value="1"/>
</dbReference>
<dbReference type="InterPro" id="IPR033479">
    <property type="entry name" value="dCache_1"/>
</dbReference>
<evidence type="ECO:0000256" key="11">
    <source>
        <dbReference type="ARBA" id="ARBA00070616"/>
    </source>
</evidence>
<keyword evidence="12" id="KW-0175">Coiled coil</keyword>
<dbReference type="CDD" id="cd00130">
    <property type="entry name" value="PAS"/>
    <property type="match status" value="1"/>
</dbReference>
<evidence type="ECO:0000256" key="6">
    <source>
        <dbReference type="ARBA" id="ARBA00022777"/>
    </source>
</evidence>
<comment type="subcellular location">
    <subcellularLocation>
        <location evidence="1">Cell membrane</location>
        <topology evidence="1">Multi-pass membrane protein</topology>
    </subcellularLocation>
</comment>
<feature type="domain" description="PAS" evidence="14">
    <location>
        <begin position="793"/>
        <end position="839"/>
    </location>
</feature>
<dbReference type="InterPro" id="IPR035965">
    <property type="entry name" value="PAS-like_dom_sf"/>
</dbReference>
<gene>
    <name evidence="17" type="primary">fixL_1</name>
    <name evidence="17" type="ORF">L21SP5_02256</name>
</gene>
<feature type="transmembrane region" description="Helical" evidence="13">
    <location>
        <begin position="12"/>
        <end position="33"/>
    </location>
</feature>
<dbReference type="GO" id="GO:0007165">
    <property type="term" value="P:signal transduction"/>
    <property type="evidence" value="ECO:0007669"/>
    <property type="project" value="InterPro"/>
</dbReference>
<dbReference type="CDD" id="cd12913">
    <property type="entry name" value="PDC1_MCP_like"/>
    <property type="match status" value="1"/>
</dbReference>
<evidence type="ECO:0000259" key="14">
    <source>
        <dbReference type="PROSITE" id="PS50112"/>
    </source>
</evidence>
<dbReference type="PROSITE" id="PS50113">
    <property type="entry name" value="PAC"/>
    <property type="match status" value="2"/>
</dbReference>
<feature type="domain" description="PAC" evidence="15">
    <location>
        <begin position="728"/>
        <end position="778"/>
    </location>
</feature>
<dbReference type="GO" id="GO:0005524">
    <property type="term" value="F:ATP binding"/>
    <property type="evidence" value="ECO:0007669"/>
    <property type="project" value="UniProtKB-KW"/>
</dbReference>
<dbReference type="CDD" id="cd06225">
    <property type="entry name" value="HAMP"/>
    <property type="match status" value="1"/>
</dbReference>
<dbReference type="Pfam" id="PF00672">
    <property type="entry name" value="HAMP"/>
    <property type="match status" value="1"/>
</dbReference>
<dbReference type="CDD" id="cd12912">
    <property type="entry name" value="PDC2_MCP_like"/>
    <property type="match status" value="1"/>
</dbReference>
<keyword evidence="3 17" id="KW-0808">Transferase</keyword>
<dbReference type="FunFam" id="3.30.450.20:FF:000060">
    <property type="entry name" value="Sensor protein FixL"/>
    <property type="match status" value="1"/>
</dbReference>
<evidence type="ECO:0000313" key="17">
    <source>
        <dbReference type="EMBL" id="ALO15889.1"/>
    </source>
</evidence>
<dbReference type="InterPro" id="IPR052155">
    <property type="entry name" value="Biofilm_reg_signaling"/>
</dbReference>
<dbReference type="PANTHER" id="PTHR44757">
    <property type="entry name" value="DIGUANYLATE CYCLASE DGCP"/>
    <property type="match status" value="1"/>
</dbReference>
<keyword evidence="5" id="KW-0547">Nucleotide-binding</keyword>
<keyword evidence="8 13" id="KW-1133">Transmembrane helix</keyword>
<dbReference type="EMBL" id="CP013118">
    <property type="protein sequence ID" value="ALO15889.1"/>
    <property type="molecule type" value="Genomic_DNA"/>
</dbReference>
<dbReference type="OrthoDB" id="1061490at2"/>
<feature type="coiled-coil region" evidence="12">
    <location>
        <begin position="610"/>
        <end position="654"/>
    </location>
</feature>
<dbReference type="InterPro" id="IPR000700">
    <property type="entry name" value="PAS-assoc_C"/>
</dbReference>
<dbReference type="AlphaFoldDB" id="A0A0S2I0S3"/>
<dbReference type="SMART" id="SM00065">
    <property type="entry name" value="GAF"/>
    <property type="match status" value="1"/>
</dbReference>
<accession>A0A0S2I0S3</accession>
<name>A0A0S2I0S3_9BACT</name>
<protein>
    <recommendedName>
        <fullName evidence="11">Sensor protein FixL</fullName>
    </recommendedName>
</protein>
<dbReference type="SMART" id="SM00304">
    <property type="entry name" value="HAMP"/>
    <property type="match status" value="1"/>
</dbReference>
<dbReference type="SMART" id="SM00091">
    <property type="entry name" value="PAS"/>
    <property type="match status" value="2"/>
</dbReference>
<keyword evidence="4 13" id="KW-0812">Transmembrane</keyword>
<dbReference type="PROSITE" id="PS50112">
    <property type="entry name" value="PAS"/>
    <property type="match status" value="2"/>
</dbReference>
<dbReference type="STRING" id="1307839.L21SP5_02256"/>
<keyword evidence="7" id="KW-0067">ATP-binding</keyword>
<sequence length="914" mass="103990">MKKIRFNINTRMLVYLLSGATLIYLISLGAVIIQTVNSTKEDTFRIVEKTAAEKANLVKSVIDSDLKAIDVLADAGSTFKMETFEAWEKIYLDQQKAILENNPQYISVATSFELKYIDSTYNNDYGRLMRGYYREGDVIKLFDAKRNLEGDDYASNYYSIKTNKNHFISNPELFSYTGNEQDAVLNTNISVPILKNNEFVGLAGADVNMDYFQSITDSIQPYNGSYAFILSTDGTIVAHPKKEWVGEKLSDVDSIFTADGNINKRIDRGKTFTFTHHDTLMQAEYQYTFSPIKIKKANINWALAVAFPSTIIEDRTATFLQTGIFIGSLGLVVMGFIISLIARSISRPIIKTTKILKELSDGKIDKNNLLKINTKDEVGEMANSVNQLTEGLHRTAEFASSVGNGDLSVDFHKLSDEDMLGSALLEMRDNLKQAKEDEARRKKEEEIRRWATDGYSMINDLLRQSKNLQELSYSILSRIIKYVDAAMGAIYVLNDSDKNDVYYEMITAVAYEREKLMRDKVKPEEGLVGRCAHEKLTIHLREIPENYVTVNSGLGESKPRSLILIPLKVNEQVLGVIELVSFNKFEKYQVEFLEKAGENVASDISTTKINQRTEELLQQSQQQADELAQQEEEMRQNMEEIQATQESLKESQAKTQMIFDNIVDAIVTIDSNGIIELWNPAAEKLFGYSSKEAIGQNVKLIMYGENAREHDNYIKRYLKTGQRHVLGKSREVMGMHKSGRKFPVELRLEEGKLNNETKFVGALRDLTEMKKAQEDVEQKMEQLKELNEKSEASKEEMRLLVDGVKDVSLYVEYDMNRKIIDINNNFLNLLGAKKSDMLGVKQGAFETDPEKKKEFDNLWKDLSAGKTRKIVQHILANGKNLYFSEVYIPVRDQNGNIYKVINLAIDITDTIKKK</sequence>
<evidence type="ECO:0000256" key="7">
    <source>
        <dbReference type="ARBA" id="ARBA00022840"/>
    </source>
</evidence>
<evidence type="ECO:0000256" key="1">
    <source>
        <dbReference type="ARBA" id="ARBA00004651"/>
    </source>
</evidence>
<dbReference type="Gene3D" id="3.30.450.40">
    <property type="match status" value="1"/>
</dbReference>
<evidence type="ECO:0000256" key="3">
    <source>
        <dbReference type="ARBA" id="ARBA00022679"/>
    </source>
</evidence>
<dbReference type="RefSeq" id="WP_057953310.1">
    <property type="nucleotide sequence ID" value="NZ_CP013118.1"/>
</dbReference>
<evidence type="ECO:0000256" key="10">
    <source>
        <dbReference type="ARBA" id="ARBA00059827"/>
    </source>
</evidence>
<dbReference type="Pfam" id="PF13426">
    <property type="entry name" value="PAS_9"/>
    <property type="match status" value="2"/>
</dbReference>
<dbReference type="PANTHER" id="PTHR44757:SF2">
    <property type="entry name" value="BIOFILM ARCHITECTURE MAINTENANCE PROTEIN MBAA"/>
    <property type="match status" value="1"/>
</dbReference>
<feature type="coiled-coil region" evidence="12">
    <location>
        <begin position="766"/>
        <end position="800"/>
    </location>
</feature>
<evidence type="ECO:0000259" key="15">
    <source>
        <dbReference type="PROSITE" id="PS50113"/>
    </source>
</evidence>
<dbReference type="KEGG" id="blq:L21SP5_02256"/>
<dbReference type="Gene3D" id="6.10.340.10">
    <property type="match status" value="1"/>
</dbReference>